<gene>
    <name evidence="6" type="ORF">VF724_17825</name>
</gene>
<dbReference type="SUPFAM" id="SSF46689">
    <property type="entry name" value="Homeodomain-like"/>
    <property type="match status" value="1"/>
</dbReference>
<comment type="caution">
    <text evidence="6">The sequence shown here is derived from an EMBL/GenBank/DDBJ whole genome shotgun (WGS) entry which is preliminary data.</text>
</comment>
<dbReference type="InterPro" id="IPR002078">
    <property type="entry name" value="Sigma_54_int"/>
</dbReference>
<evidence type="ECO:0000256" key="4">
    <source>
        <dbReference type="ARBA" id="ARBA00023163"/>
    </source>
</evidence>
<dbReference type="Gene3D" id="1.10.8.60">
    <property type="match status" value="1"/>
</dbReference>
<dbReference type="SUPFAM" id="SSF53822">
    <property type="entry name" value="Periplasmic binding protein-like I"/>
    <property type="match status" value="1"/>
</dbReference>
<keyword evidence="2" id="KW-0067">ATP-binding</keyword>
<dbReference type="Pfam" id="PF13433">
    <property type="entry name" value="Peripla_BP_5"/>
    <property type="match status" value="1"/>
</dbReference>
<dbReference type="InterPro" id="IPR039570">
    <property type="entry name" value="AmiC_PBP1"/>
</dbReference>
<dbReference type="Pfam" id="PF00158">
    <property type="entry name" value="Sigma54_activat"/>
    <property type="match status" value="1"/>
</dbReference>
<dbReference type="Proteomes" id="UP001310386">
    <property type="component" value="Unassembled WGS sequence"/>
</dbReference>
<dbReference type="PANTHER" id="PTHR32071">
    <property type="entry name" value="TRANSCRIPTIONAL REGULATORY PROTEIN"/>
    <property type="match status" value="1"/>
</dbReference>
<dbReference type="Gene3D" id="3.40.50.2300">
    <property type="match status" value="2"/>
</dbReference>
<dbReference type="Gene3D" id="3.30.450.40">
    <property type="match status" value="1"/>
</dbReference>
<dbReference type="EMBL" id="JAYJLD010000037">
    <property type="protein sequence ID" value="MEB3103496.1"/>
    <property type="molecule type" value="Genomic_DNA"/>
</dbReference>
<dbReference type="PROSITE" id="PS00675">
    <property type="entry name" value="SIGMA54_INTERACT_1"/>
    <property type="match status" value="1"/>
</dbReference>
<keyword evidence="7" id="KW-1185">Reference proteome</keyword>
<keyword evidence="3" id="KW-0805">Transcription regulation</keyword>
<dbReference type="RefSeq" id="WP_371755622.1">
    <property type="nucleotide sequence ID" value="NZ_JAYJLD010000037.1"/>
</dbReference>
<dbReference type="Pfam" id="PF25601">
    <property type="entry name" value="AAA_lid_14"/>
    <property type="match status" value="1"/>
</dbReference>
<dbReference type="InterPro" id="IPR025662">
    <property type="entry name" value="Sigma_54_int_dom_ATP-bd_1"/>
</dbReference>
<reference evidence="6" key="1">
    <citation type="submission" date="2023-12" db="EMBL/GenBank/DDBJ databases">
        <title>Fervidustalea candida gen. nov., sp. nov., a novel member of the family Paenibacillaceae isolated from a geothermal area.</title>
        <authorList>
            <person name="Li W.-J."/>
            <person name="Jiao J.-Y."/>
            <person name="Chen Y."/>
        </authorList>
    </citation>
    <scope>NUCLEOTIDE SEQUENCE</scope>
    <source>
        <strain evidence="6">SYSU GA230002</strain>
    </source>
</reference>
<dbReference type="InterPro" id="IPR027417">
    <property type="entry name" value="P-loop_NTPase"/>
</dbReference>
<dbReference type="PRINTS" id="PR01590">
    <property type="entry name" value="HTHFIS"/>
</dbReference>
<dbReference type="SUPFAM" id="SSF52540">
    <property type="entry name" value="P-loop containing nucleoside triphosphate hydrolases"/>
    <property type="match status" value="1"/>
</dbReference>
<evidence type="ECO:0000313" key="6">
    <source>
        <dbReference type="EMBL" id="MEB3103496.1"/>
    </source>
</evidence>
<dbReference type="InterPro" id="IPR058031">
    <property type="entry name" value="AAA_lid_NorR"/>
</dbReference>
<accession>A0ABU5ZLU9</accession>
<dbReference type="PANTHER" id="PTHR32071:SF57">
    <property type="entry name" value="C4-DICARBOXYLATE TRANSPORT TRANSCRIPTIONAL REGULATORY PROTEIN DCTD"/>
    <property type="match status" value="1"/>
</dbReference>
<dbReference type="InterPro" id="IPR028082">
    <property type="entry name" value="Peripla_BP_I"/>
</dbReference>
<dbReference type="InterPro" id="IPR003593">
    <property type="entry name" value="AAA+_ATPase"/>
</dbReference>
<dbReference type="Pfam" id="PF02954">
    <property type="entry name" value="HTH_8"/>
    <property type="match status" value="1"/>
</dbReference>
<name>A0ABU5ZLU9_9BACL</name>
<evidence type="ECO:0000313" key="7">
    <source>
        <dbReference type="Proteomes" id="UP001310386"/>
    </source>
</evidence>
<evidence type="ECO:0000259" key="5">
    <source>
        <dbReference type="PROSITE" id="PS50045"/>
    </source>
</evidence>
<keyword evidence="1" id="KW-0547">Nucleotide-binding</keyword>
<evidence type="ECO:0000256" key="1">
    <source>
        <dbReference type="ARBA" id="ARBA00022741"/>
    </source>
</evidence>
<dbReference type="InterPro" id="IPR009057">
    <property type="entry name" value="Homeodomain-like_sf"/>
</dbReference>
<dbReference type="Gene3D" id="3.40.50.300">
    <property type="entry name" value="P-loop containing nucleotide triphosphate hydrolases"/>
    <property type="match status" value="1"/>
</dbReference>
<proteinExistence type="predicted"/>
<protein>
    <submittedName>
        <fullName evidence="6">Transporter substrate-binding protein</fullName>
    </submittedName>
</protein>
<dbReference type="InterPro" id="IPR025944">
    <property type="entry name" value="Sigma_54_int_dom_CS"/>
</dbReference>
<sequence length="965" mass="109370">MMDAHDGIPVGILFSLTGTTGLTERGQYQSVLLAIKQVNEQQNGINGRKLIPIVEDIASDPFLAAKKAEKLIASDKVKALVGLYTSVCRKMVIPVLEKNNTLLFYPTQYEGEERHPNIIYCGPLPNQQLLYFIPWIIENLGKSFYLIGSDYIYPRETNRHIGYLIKRHGGYVVGESYAPLGTQKFNKHLIEIDQTNPEVVFSTLVGESVVSFYQQYQQAGFKSPITSSITAETEIQVMNPKYAVGHYSSFPYFNSVSLKSNQSFISEYRQSYGTDVISSAMENAYNSIFLLSEAMRKANSIDADSLRQSLSGLTYQAPQGTIRVDEKNRHLWLNSRIGRVNENGQFDIVWESDDAIAPVPFFDELFSDHSIADSSFETISQQELALRLDEYAALIEDIKKATDFLPFTFAFFDQDGYLLESFCDDQFERLYPACLAPGTSWSTPPLKQSGVGLALSGHTIVPVEGKEHELEDLHSFISIGFPLKGDKGSIKGVLGLFCKLEDMKNKPDDKTVSYISNLLKISVKTHEHIDQSKLFKRMLKDISDRIPESLFVAEGGEILFMNSSAQKLYLDKHNTVRTIFKDIQDDFQESETFLRKKIFDEQFEVRIIPFPPYRYIYINPIKSEAAYRHAQNRRQLYLSDIIGSNDRFLRTVHLAKSASEIDANVLILGESGTGKEVFARAIHNESRRKDKPFVALNCGALPRDLIYAELFGYVDGAFTGAKKGGSPGKFEAANSGTLFLDEIGDMPLELQVTLLRVLQEKEVTRVGSHVPIPVDVRIIAATNKNIKQEIAYKGSFRSDLYYRLNVFTIELLPLRERMDDIPELTAYFIDELNSSSSTHAKMLTEEAVQHLMKYSWPGNVRELKNVIERSYYLAANSKHISLEHLPEHIIYHSNNSFAEEYVPSDNMTEIKKVGEQNERILLIETLMKFKGNISKSARYLGVSRTTLYKKLEEHEIHASKSKLRK</sequence>
<organism evidence="6 7">
    <name type="scientific">Ferviditalea candida</name>
    <dbReference type="NCBI Taxonomy" id="3108399"/>
    <lineage>
        <taxon>Bacteria</taxon>
        <taxon>Bacillati</taxon>
        <taxon>Bacillota</taxon>
        <taxon>Bacilli</taxon>
        <taxon>Bacillales</taxon>
        <taxon>Paenibacillaceae</taxon>
        <taxon>Ferviditalea</taxon>
    </lineage>
</organism>
<evidence type="ECO:0000256" key="3">
    <source>
        <dbReference type="ARBA" id="ARBA00023015"/>
    </source>
</evidence>
<dbReference type="CDD" id="cd06357">
    <property type="entry name" value="PBP1_AmiC"/>
    <property type="match status" value="1"/>
</dbReference>
<evidence type="ECO:0000256" key="2">
    <source>
        <dbReference type="ARBA" id="ARBA00022840"/>
    </source>
</evidence>
<feature type="domain" description="Sigma-54 factor interaction" evidence="5">
    <location>
        <begin position="641"/>
        <end position="872"/>
    </location>
</feature>
<dbReference type="Gene3D" id="1.10.10.60">
    <property type="entry name" value="Homeodomain-like"/>
    <property type="match status" value="1"/>
</dbReference>
<dbReference type="PROSITE" id="PS50045">
    <property type="entry name" value="SIGMA54_INTERACT_4"/>
    <property type="match status" value="1"/>
</dbReference>
<dbReference type="SMART" id="SM00382">
    <property type="entry name" value="AAA"/>
    <property type="match status" value="1"/>
</dbReference>
<dbReference type="InterPro" id="IPR002197">
    <property type="entry name" value="HTH_Fis"/>
</dbReference>
<dbReference type="CDD" id="cd00009">
    <property type="entry name" value="AAA"/>
    <property type="match status" value="1"/>
</dbReference>
<dbReference type="InterPro" id="IPR029016">
    <property type="entry name" value="GAF-like_dom_sf"/>
</dbReference>
<keyword evidence="4" id="KW-0804">Transcription</keyword>
<dbReference type="PROSITE" id="PS00688">
    <property type="entry name" value="SIGMA54_INTERACT_3"/>
    <property type="match status" value="1"/>
</dbReference>